<evidence type="ECO:0000313" key="9">
    <source>
        <dbReference type="EMBL" id="MBN2964677.1"/>
    </source>
</evidence>
<comment type="pathway">
    <text evidence="1 8">Cofactor biosynthesis; (R)-pantothenate biosynthesis; (R)-pantothenate from (R)-pantoate and beta-alanine: step 1/1.</text>
</comment>
<dbReference type="SUPFAM" id="SSF52374">
    <property type="entry name" value="Nucleotidylyl transferase"/>
    <property type="match status" value="1"/>
</dbReference>
<feature type="binding site" evidence="8">
    <location>
        <position position="58"/>
    </location>
    <ligand>
        <name>beta-alanine</name>
        <dbReference type="ChEBI" id="CHEBI:57966"/>
    </ligand>
</feature>
<keyword evidence="4 8" id="KW-0566">Pantothenate biosynthesis</keyword>
<dbReference type="Pfam" id="PF02569">
    <property type="entry name" value="Pantoate_ligase"/>
    <property type="match status" value="1"/>
</dbReference>
<evidence type="ECO:0000256" key="1">
    <source>
        <dbReference type="ARBA" id="ARBA00004990"/>
    </source>
</evidence>
<comment type="similarity">
    <text evidence="2 8">Belongs to the pantothenate synthetase family.</text>
</comment>
<protein>
    <recommendedName>
        <fullName evidence="8">Pantothenate synthetase</fullName>
        <shortName evidence="8">PS</shortName>
        <ecNumber evidence="8">6.3.2.1</ecNumber>
    </recommendedName>
    <alternativeName>
        <fullName evidence="8">Pantoate--beta-alanine ligase</fullName>
    </alternativeName>
    <alternativeName>
        <fullName evidence="8">Pantoate-activating enzyme</fullName>
    </alternativeName>
</protein>
<dbReference type="GO" id="GO:0004592">
    <property type="term" value="F:pantoate-beta-alanine ligase activity"/>
    <property type="evidence" value="ECO:0007669"/>
    <property type="project" value="UniProtKB-EC"/>
</dbReference>
<dbReference type="InterPro" id="IPR042176">
    <property type="entry name" value="Pantoate_ligase_C"/>
</dbReference>
<evidence type="ECO:0000256" key="3">
    <source>
        <dbReference type="ARBA" id="ARBA00022598"/>
    </source>
</evidence>
<organism evidence="9 10">
    <name type="scientific">Sulfurospirillum tamanense</name>
    <dbReference type="NCBI Taxonomy" id="2813362"/>
    <lineage>
        <taxon>Bacteria</taxon>
        <taxon>Pseudomonadati</taxon>
        <taxon>Campylobacterota</taxon>
        <taxon>Epsilonproteobacteria</taxon>
        <taxon>Campylobacterales</taxon>
        <taxon>Sulfurospirillaceae</taxon>
        <taxon>Sulfurospirillum</taxon>
    </lineage>
</organism>
<dbReference type="CDD" id="cd00560">
    <property type="entry name" value="PanC"/>
    <property type="match status" value="1"/>
</dbReference>
<dbReference type="NCBIfam" id="TIGR00125">
    <property type="entry name" value="cyt_tran_rel"/>
    <property type="match status" value="1"/>
</dbReference>
<feature type="active site" description="Proton donor" evidence="8">
    <location>
        <position position="34"/>
    </location>
</feature>
<dbReference type="InterPro" id="IPR003721">
    <property type="entry name" value="Pantoate_ligase"/>
</dbReference>
<dbReference type="RefSeq" id="WP_205459226.1">
    <property type="nucleotide sequence ID" value="NZ_JAFHKK010000015.1"/>
</dbReference>
<dbReference type="PANTHER" id="PTHR21299:SF1">
    <property type="entry name" value="PANTOATE--BETA-ALANINE LIGASE"/>
    <property type="match status" value="1"/>
</dbReference>
<dbReference type="HAMAP" id="MF_00158">
    <property type="entry name" value="PanC"/>
    <property type="match status" value="1"/>
</dbReference>
<comment type="function">
    <text evidence="8">Catalyzes the condensation of pantoate with beta-alanine in an ATP-dependent reaction via a pantoyl-adenylate intermediate.</text>
</comment>
<dbReference type="PANTHER" id="PTHR21299">
    <property type="entry name" value="CYTIDYLATE KINASE/PANTOATE-BETA-ALANINE LIGASE"/>
    <property type="match status" value="1"/>
</dbReference>
<dbReference type="Gene3D" id="3.30.1300.10">
    <property type="entry name" value="Pantoate-beta-alanine ligase, C-terminal domain"/>
    <property type="match status" value="1"/>
</dbReference>
<feature type="binding site" evidence="8">
    <location>
        <position position="58"/>
    </location>
    <ligand>
        <name>(R)-pantoate</name>
        <dbReference type="ChEBI" id="CHEBI:15980"/>
    </ligand>
</feature>
<proteinExistence type="inferred from homology"/>
<accession>A0ABS2WSN0</accession>
<dbReference type="InterPro" id="IPR014729">
    <property type="entry name" value="Rossmann-like_a/b/a_fold"/>
</dbReference>
<dbReference type="Gene3D" id="3.40.50.620">
    <property type="entry name" value="HUPs"/>
    <property type="match status" value="1"/>
</dbReference>
<dbReference type="InterPro" id="IPR004821">
    <property type="entry name" value="Cyt_trans-like"/>
</dbReference>
<reference evidence="9 10" key="2">
    <citation type="submission" date="2021-02" db="EMBL/GenBank/DDBJ databases">
        <title>Sulfurospirillum tamanensis sp. nov.</title>
        <authorList>
            <person name="Frolova A."/>
            <person name="Merkel A."/>
            <person name="Slobodkin A."/>
        </authorList>
    </citation>
    <scope>NUCLEOTIDE SEQUENCE [LARGE SCALE GENOMIC DNA]</scope>
    <source>
        <strain evidence="9 10">T05b</strain>
    </source>
</reference>
<feature type="binding site" evidence="8">
    <location>
        <begin position="27"/>
        <end position="34"/>
    </location>
    <ligand>
        <name>ATP</name>
        <dbReference type="ChEBI" id="CHEBI:30616"/>
    </ligand>
</feature>
<evidence type="ECO:0000256" key="6">
    <source>
        <dbReference type="ARBA" id="ARBA00022840"/>
    </source>
</evidence>
<feature type="binding site" evidence="8">
    <location>
        <begin position="144"/>
        <end position="147"/>
    </location>
    <ligand>
        <name>ATP</name>
        <dbReference type="ChEBI" id="CHEBI:30616"/>
    </ligand>
</feature>
<keyword evidence="10" id="KW-1185">Reference proteome</keyword>
<evidence type="ECO:0000313" key="10">
    <source>
        <dbReference type="Proteomes" id="UP000703590"/>
    </source>
</evidence>
<evidence type="ECO:0000256" key="8">
    <source>
        <dbReference type="HAMAP-Rule" id="MF_00158"/>
    </source>
</evidence>
<evidence type="ECO:0000256" key="7">
    <source>
        <dbReference type="ARBA" id="ARBA00048258"/>
    </source>
</evidence>
<comment type="subcellular location">
    <subcellularLocation>
        <location evidence="8">Cytoplasm</location>
    </subcellularLocation>
</comment>
<dbReference type="EC" id="6.3.2.1" evidence="8"/>
<feature type="binding site" evidence="8">
    <location>
        <position position="150"/>
    </location>
    <ligand>
        <name>(R)-pantoate</name>
        <dbReference type="ChEBI" id="CHEBI:15980"/>
    </ligand>
</feature>
<keyword evidence="8" id="KW-0963">Cytoplasm</keyword>
<sequence>MKIVSQPEELAQFRQTLQGSVGFVPTMGALHNGHLSLIKRSIAENDHTVVSLFVNPTQFLPGEDLSTYPRRQEADLKLCRLAGVDAVFTPQATAMYSIEEPILCAPDTLGYMLEGLRRPGHFDGVLRVVLKLFNLTQPAHAYFGKKDAQQLYLIQNMVRTLFLPVSIVPCDIVREEDGLALSSRNVYLSPDERQEALKLSKALKHASRLVIQKEFHAKVLERTMQETLAPLHVEYARVLRRDFTPLERVELGNTLIAIAAYVGSTRLIDNLWI</sequence>
<comment type="miscellaneous">
    <text evidence="8">The reaction proceeds by a bi uni uni bi ping pong mechanism.</text>
</comment>
<keyword evidence="3 8" id="KW-0436">Ligase</keyword>
<feature type="binding site" evidence="8">
    <location>
        <position position="173"/>
    </location>
    <ligand>
        <name>ATP</name>
        <dbReference type="ChEBI" id="CHEBI:30616"/>
    </ligand>
</feature>
<comment type="catalytic activity">
    <reaction evidence="7 8">
        <text>(R)-pantoate + beta-alanine + ATP = (R)-pantothenate + AMP + diphosphate + H(+)</text>
        <dbReference type="Rhea" id="RHEA:10912"/>
        <dbReference type="ChEBI" id="CHEBI:15378"/>
        <dbReference type="ChEBI" id="CHEBI:15980"/>
        <dbReference type="ChEBI" id="CHEBI:29032"/>
        <dbReference type="ChEBI" id="CHEBI:30616"/>
        <dbReference type="ChEBI" id="CHEBI:33019"/>
        <dbReference type="ChEBI" id="CHEBI:57966"/>
        <dbReference type="ChEBI" id="CHEBI:456215"/>
        <dbReference type="EC" id="6.3.2.1"/>
    </reaction>
</comment>
<comment type="subunit">
    <text evidence="8">Homodimer.</text>
</comment>
<dbReference type="NCBIfam" id="TIGR00018">
    <property type="entry name" value="panC"/>
    <property type="match status" value="1"/>
</dbReference>
<comment type="caution">
    <text evidence="9">The sequence shown here is derived from an EMBL/GenBank/DDBJ whole genome shotgun (WGS) entry which is preliminary data.</text>
</comment>
<dbReference type="Proteomes" id="UP000703590">
    <property type="component" value="Unassembled WGS sequence"/>
</dbReference>
<keyword evidence="5 8" id="KW-0547">Nucleotide-binding</keyword>
<name>A0ABS2WSN0_9BACT</name>
<feature type="binding site" evidence="8">
    <location>
        <begin position="181"/>
        <end position="184"/>
    </location>
    <ligand>
        <name>ATP</name>
        <dbReference type="ChEBI" id="CHEBI:30616"/>
    </ligand>
</feature>
<evidence type="ECO:0000256" key="2">
    <source>
        <dbReference type="ARBA" id="ARBA00009256"/>
    </source>
</evidence>
<evidence type="ECO:0000256" key="5">
    <source>
        <dbReference type="ARBA" id="ARBA00022741"/>
    </source>
</evidence>
<evidence type="ECO:0000256" key="4">
    <source>
        <dbReference type="ARBA" id="ARBA00022655"/>
    </source>
</evidence>
<reference evidence="10" key="1">
    <citation type="submission" date="2021-02" db="EMBL/GenBank/DDBJ databases">
        <title>Sulfurospirillum tamanensis sp. nov.</title>
        <authorList>
            <person name="Merkel A.Y."/>
        </authorList>
    </citation>
    <scope>NUCLEOTIDE SEQUENCE [LARGE SCALE GENOMIC DNA]</scope>
    <source>
        <strain evidence="10">T05b</strain>
    </source>
</reference>
<keyword evidence="6 8" id="KW-0067">ATP-binding</keyword>
<gene>
    <name evidence="8" type="primary">panC</name>
    <name evidence="9" type="ORF">JWV37_07785</name>
</gene>
<dbReference type="EMBL" id="JAFHKK010000015">
    <property type="protein sequence ID" value="MBN2964677.1"/>
    <property type="molecule type" value="Genomic_DNA"/>
</dbReference>